<dbReference type="AlphaFoldDB" id="A0A085TRW0"/>
<dbReference type="OrthoDB" id="6217368at2"/>
<dbReference type="eggNOG" id="COG0463">
    <property type="taxonomic scope" value="Bacteria"/>
</dbReference>
<dbReference type="SUPFAM" id="SSF52540">
    <property type="entry name" value="P-loop containing nucleoside triphosphate hydrolases"/>
    <property type="match status" value="1"/>
</dbReference>
<dbReference type="EMBL" id="AQRC01000019">
    <property type="protein sequence ID" value="KFE33457.1"/>
    <property type="molecule type" value="Genomic_DNA"/>
</dbReference>
<reference evidence="1 2" key="2">
    <citation type="journal article" date="2015" name="Antonie Van Leeuwenhoek">
        <title>Thioclava indica sp. nov., isolated from surface seawater of the Indian Ocean.</title>
        <authorList>
            <person name="Liu Y."/>
            <person name="Lai Q."/>
            <person name="Du J."/>
            <person name="Xu H."/>
            <person name="Jiang L."/>
            <person name="Shao Z."/>
        </authorList>
    </citation>
    <scope>NUCLEOTIDE SEQUENCE [LARGE SCALE GENOMIC DNA]</scope>
    <source>
        <strain evidence="1 2">13D2W-2</strain>
    </source>
</reference>
<name>A0A085TRW0_9RHOB</name>
<dbReference type="InterPro" id="IPR027417">
    <property type="entry name" value="P-loop_NTPase"/>
</dbReference>
<dbReference type="STRING" id="1317124.DW2_17787"/>
<proteinExistence type="predicted"/>
<sequence length="399" mass="44902">MSLQHGPAAILHLGAPKCGSSALQAALSAQPDLTDMQGRELRYVAAQPVRGRLLRYRGDWLQRAAAFSPYGYASWPDLGREVSARALFGAFRAELMRGRKSGYVPILSNEGWIRHPDAFAEMLSALGYPPVEVAVYLRPPLPWMNAAFWQWGVWSWPGFDEWLRRGLRSYSFGADLRRWARIPNLRLHVSPARDVVAQFAADFGIVLPPAGLRHRAAPPALIGFLLRNRRFRRDGHDAALEFVLQRWLPDRFPQRPWAIEPHHLGRLAALTRDNRRELETCLPSDICAALFDDPLWQRECPFLPQIESGPSPLDSRDDLNALLIELDAALEKAARSEGERTLRRVSSPKEAGSLSMLDREVATRIEALTRSDRVLRRRWAWSGPAGLNARAAAILALQP</sequence>
<comment type="caution">
    <text evidence="1">The sequence shown here is derived from an EMBL/GenBank/DDBJ whole genome shotgun (WGS) entry which is preliminary data.</text>
</comment>
<evidence type="ECO:0000313" key="2">
    <source>
        <dbReference type="Proteomes" id="UP000028607"/>
    </source>
</evidence>
<gene>
    <name evidence="1" type="ORF">DW2_17787</name>
</gene>
<organism evidence="1 2">
    <name type="scientific">Thioclava atlantica</name>
    <dbReference type="NCBI Taxonomy" id="1317124"/>
    <lineage>
        <taxon>Bacteria</taxon>
        <taxon>Pseudomonadati</taxon>
        <taxon>Pseudomonadota</taxon>
        <taxon>Alphaproteobacteria</taxon>
        <taxon>Rhodobacterales</taxon>
        <taxon>Paracoccaceae</taxon>
        <taxon>Thioclava</taxon>
    </lineage>
</organism>
<keyword evidence="2" id="KW-1185">Reference proteome</keyword>
<dbReference type="RefSeq" id="WP_038148619.1">
    <property type="nucleotide sequence ID" value="NZ_AQRC01000019.1"/>
</dbReference>
<protein>
    <submittedName>
        <fullName evidence="1">Family 2 glycosyl transferase</fullName>
    </submittedName>
</protein>
<dbReference type="GO" id="GO:0016740">
    <property type="term" value="F:transferase activity"/>
    <property type="evidence" value="ECO:0007669"/>
    <property type="project" value="UniProtKB-KW"/>
</dbReference>
<reference evidence="2" key="1">
    <citation type="submission" date="2013-04" db="EMBL/GenBank/DDBJ databases">
        <title>Thioclava sp. 13D2W-2 Genome Sequencing.</title>
        <authorList>
            <person name="Lai Q."/>
            <person name="Li G."/>
            <person name="Shao Z."/>
        </authorList>
    </citation>
    <scope>NUCLEOTIDE SEQUENCE [LARGE SCALE GENOMIC DNA]</scope>
    <source>
        <strain evidence="2">13D2W-2</strain>
    </source>
</reference>
<accession>A0A085TRW0</accession>
<keyword evidence="1" id="KW-0808">Transferase</keyword>
<dbReference type="PATRIC" id="fig|1317124.6.peg.3579"/>
<dbReference type="Proteomes" id="UP000028607">
    <property type="component" value="Unassembled WGS sequence"/>
</dbReference>
<dbReference type="Gene3D" id="3.40.50.300">
    <property type="entry name" value="P-loop containing nucleotide triphosphate hydrolases"/>
    <property type="match status" value="1"/>
</dbReference>
<evidence type="ECO:0000313" key="1">
    <source>
        <dbReference type="EMBL" id="KFE33457.1"/>
    </source>
</evidence>